<dbReference type="AlphaFoldDB" id="A0A497JH39"/>
<evidence type="ECO:0000313" key="2">
    <source>
        <dbReference type="Proteomes" id="UP000277633"/>
    </source>
</evidence>
<name>A0A497JH39_9ARCH</name>
<evidence type="ECO:0000313" key="1">
    <source>
        <dbReference type="EMBL" id="RLG70337.1"/>
    </source>
</evidence>
<dbReference type="EMBL" id="QMWO01000008">
    <property type="protein sequence ID" value="RLG70337.1"/>
    <property type="molecule type" value="Genomic_DNA"/>
</dbReference>
<gene>
    <name evidence="1" type="ORF">DRO07_00425</name>
</gene>
<organism evidence="1 2">
    <name type="scientific">Candidatus Iainarchaeum sp</name>
    <dbReference type="NCBI Taxonomy" id="3101447"/>
    <lineage>
        <taxon>Archaea</taxon>
        <taxon>Candidatus Iainarchaeota</taxon>
        <taxon>Candidatus Iainarchaeia</taxon>
        <taxon>Candidatus Iainarchaeales</taxon>
        <taxon>Candidatus Iainarchaeaceae</taxon>
        <taxon>Candidatus Iainarchaeum</taxon>
    </lineage>
</organism>
<comment type="caution">
    <text evidence="1">The sequence shown here is derived from an EMBL/GenBank/DDBJ whole genome shotgun (WGS) entry which is preliminary data.</text>
</comment>
<proteinExistence type="predicted"/>
<reference evidence="1 2" key="1">
    <citation type="submission" date="2018-06" db="EMBL/GenBank/DDBJ databases">
        <title>Extensive metabolic versatility and redundancy in microbially diverse, dynamic hydrothermal sediments.</title>
        <authorList>
            <person name="Dombrowski N."/>
            <person name="Teske A."/>
            <person name="Baker B.J."/>
        </authorList>
    </citation>
    <scope>NUCLEOTIDE SEQUENCE [LARGE SCALE GENOMIC DNA]</scope>
    <source>
        <strain evidence="1">B9_G13</strain>
    </source>
</reference>
<protein>
    <submittedName>
        <fullName evidence="1">Uncharacterized protein</fullName>
    </submittedName>
</protein>
<dbReference type="Proteomes" id="UP000277633">
    <property type="component" value="Unassembled WGS sequence"/>
</dbReference>
<sequence>ITEDKAVHESFAYNHPVVHFRPKAKASVQFKRLAAKLVGEQIEERENVLLDRLSFWLHKIGLKYLP</sequence>
<accession>A0A497JH39</accession>
<feature type="non-terminal residue" evidence="1">
    <location>
        <position position="1"/>
    </location>
</feature>